<name>A0A1X2INR7_9FUNG</name>
<dbReference type="InterPro" id="IPR042099">
    <property type="entry name" value="ANL_N_sf"/>
</dbReference>
<dbReference type="Gene3D" id="3.40.50.12780">
    <property type="entry name" value="N-terminal domain of ligase-like"/>
    <property type="match status" value="1"/>
</dbReference>
<evidence type="ECO:0000256" key="1">
    <source>
        <dbReference type="ARBA" id="ARBA00006432"/>
    </source>
</evidence>
<dbReference type="OrthoDB" id="1706066at2759"/>
<evidence type="ECO:0000259" key="4">
    <source>
        <dbReference type="Pfam" id="PF16177"/>
    </source>
</evidence>
<dbReference type="GO" id="GO:0050218">
    <property type="term" value="F:propionate-CoA ligase activity"/>
    <property type="evidence" value="ECO:0007669"/>
    <property type="project" value="TreeGrafter"/>
</dbReference>
<dbReference type="EMBL" id="MCGE01000007">
    <property type="protein sequence ID" value="ORZ19668.1"/>
    <property type="molecule type" value="Genomic_DNA"/>
</dbReference>
<dbReference type="Pfam" id="PF16177">
    <property type="entry name" value="ACAS_N"/>
    <property type="match status" value="1"/>
</dbReference>
<protein>
    <recommendedName>
        <fullName evidence="7">AMP-dependent synthetase and ligase</fullName>
    </recommendedName>
</protein>
<evidence type="ECO:0000313" key="5">
    <source>
        <dbReference type="EMBL" id="ORZ19668.1"/>
    </source>
</evidence>
<gene>
    <name evidence="5" type="ORF">BCR42DRAFT_477197</name>
</gene>
<dbReference type="InterPro" id="IPR045851">
    <property type="entry name" value="AMP-bd_C_sf"/>
</dbReference>
<dbReference type="Gene3D" id="3.30.300.30">
    <property type="match status" value="1"/>
</dbReference>
<dbReference type="AlphaFoldDB" id="A0A1X2INR7"/>
<keyword evidence="6" id="KW-1185">Reference proteome</keyword>
<dbReference type="PANTHER" id="PTHR43347">
    <property type="entry name" value="ACYL-COA SYNTHETASE"/>
    <property type="match status" value="1"/>
</dbReference>
<feature type="domain" description="AMP-binding enzyme C-terminal" evidence="3">
    <location>
        <begin position="521"/>
        <end position="606"/>
    </location>
</feature>
<feature type="domain" description="Acetyl-coenzyme A synthetase N-terminal" evidence="4">
    <location>
        <begin position="11"/>
        <end position="57"/>
    </location>
</feature>
<comment type="caution">
    <text evidence="5">The sequence shown here is derived from an EMBL/GenBank/DDBJ whole genome shotgun (WGS) entry which is preliminary data.</text>
</comment>
<dbReference type="InterPro" id="IPR025110">
    <property type="entry name" value="AMP-bd_C"/>
</dbReference>
<sequence length="659" mass="73129">MTVSSVDLPLWTEAAKHIDWIQPPKAVVSQEHYRHPSSGPNPYTWFPGGTLNTCYNALDRHCKHHPDRLALIWDSAMVPAKKQYTYAQMLDQVQTLAGVLRSHHVRKGDTVLIYMPMVPEAVFALLACARLGAVHSAVFGGFAPKELAKRIDDCRPKVILTASCGIEPKRLIPYMPLLRSALQIASYKVPIRIVLQRPGILVVDIDVKGGDRDYVQEMERVKQSQAQVLTCTEVMSEDPLYVLYTSGTTGAPKGITRTNGGHAVALRWSMDYIFNVKAGETMFTASDIGWAVSHSYTVYGPFLAGATSVLYEGKPVQTPDAGVFWRLLSEYKVKVMFTAPTAIRAMRREDPAGLLAKKYPMKHLMAVFVAGERSDIETLNWCQHIVGPKCQVIDNYWQTETGFPITSTCLGSGKKEVAKFGSAGKQVPGSSVVILSEDTNEELVEPNTFGNIVLKLPLPPASFPHLWNHEPSYESSYFAKYPGYYDTGDAGMIDEEGYIHVMSRTDDIINVAGHRLSTGSIEQILLSHPKVVECCVIPLPDPAKMKGHVPMGIVVLQQDYAHYTQHEFSQTILPDLIKATRNDLGAISCFDLAIVVPRLPKTRSGKILRRCIRDMVEHKPVKIPGTIEDAQVLIEIETALYENKFIPTKNLSLATKSKL</sequence>
<dbReference type="PROSITE" id="PS00455">
    <property type="entry name" value="AMP_BINDING"/>
    <property type="match status" value="1"/>
</dbReference>
<comment type="similarity">
    <text evidence="1">Belongs to the ATP-dependent AMP-binding enzyme family.</text>
</comment>
<proteinExistence type="inferred from homology"/>
<evidence type="ECO:0008006" key="7">
    <source>
        <dbReference type="Google" id="ProtNLM"/>
    </source>
</evidence>
<dbReference type="Pfam" id="PF00501">
    <property type="entry name" value="AMP-binding"/>
    <property type="match status" value="1"/>
</dbReference>
<dbReference type="InterPro" id="IPR020845">
    <property type="entry name" value="AMP-binding_CS"/>
</dbReference>
<feature type="domain" description="AMP-dependent synthetase/ligase" evidence="2">
    <location>
        <begin position="58"/>
        <end position="455"/>
    </location>
</feature>
<dbReference type="Proteomes" id="UP000193560">
    <property type="component" value="Unassembled WGS sequence"/>
</dbReference>
<evidence type="ECO:0000313" key="6">
    <source>
        <dbReference type="Proteomes" id="UP000193560"/>
    </source>
</evidence>
<evidence type="ECO:0000259" key="2">
    <source>
        <dbReference type="Pfam" id="PF00501"/>
    </source>
</evidence>
<organism evidence="5 6">
    <name type="scientific">Absidia repens</name>
    <dbReference type="NCBI Taxonomy" id="90262"/>
    <lineage>
        <taxon>Eukaryota</taxon>
        <taxon>Fungi</taxon>
        <taxon>Fungi incertae sedis</taxon>
        <taxon>Mucoromycota</taxon>
        <taxon>Mucoromycotina</taxon>
        <taxon>Mucoromycetes</taxon>
        <taxon>Mucorales</taxon>
        <taxon>Cunninghamellaceae</taxon>
        <taxon>Absidia</taxon>
    </lineage>
</organism>
<evidence type="ECO:0000259" key="3">
    <source>
        <dbReference type="Pfam" id="PF13193"/>
    </source>
</evidence>
<reference evidence="5 6" key="1">
    <citation type="submission" date="2016-07" db="EMBL/GenBank/DDBJ databases">
        <title>Pervasive Adenine N6-methylation of Active Genes in Fungi.</title>
        <authorList>
            <consortium name="DOE Joint Genome Institute"/>
            <person name="Mondo S.J."/>
            <person name="Dannebaum R.O."/>
            <person name="Kuo R.C."/>
            <person name="Labutti K."/>
            <person name="Haridas S."/>
            <person name="Kuo A."/>
            <person name="Salamov A."/>
            <person name="Ahrendt S.R."/>
            <person name="Lipzen A."/>
            <person name="Sullivan W."/>
            <person name="Andreopoulos W.B."/>
            <person name="Clum A."/>
            <person name="Lindquist E."/>
            <person name="Daum C."/>
            <person name="Ramamoorthy G.K."/>
            <person name="Gryganskyi A."/>
            <person name="Culley D."/>
            <person name="Magnuson J.K."/>
            <person name="James T.Y."/>
            <person name="O'Malley M.A."/>
            <person name="Stajich J.E."/>
            <person name="Spatafora J.W."/>
            <person name="Visel A."/>
            <person name="Grigoriev I.V."/>
        </authorList>
    </citation>
    <scope>NUCLEOTIDE SEQUENCE [LARGE SCALE GENOMIC DNA]</scope>
    <source>
        <strain evidence="5 6">NRRL 1336</strain>
    </source>
</reference>
<dbReference type="Pfam" id="PF13193">
    <property type="entry name" value="AMP-binding_C"/>
    <property type="match status" value="1"/>
</dbReference>
<dbReference type="SUPFAM" id="SSF56801">
    <property type="entry name" value="Acetyl-CoA synthetase-like"/>
    <property type="match status" value="1"/>
</dbReference>
<accession>A0A1X2INR7</accession>
<dbReference type="PANTHER" id="PTHR43347:SF3">
    <property type="entry name" value="ACYL-COA SYNTHETASE SHORT-CHAIN FAMILY MEMBER 3, MITOCHONDRIAL"/>
    <property type="match status" value="1"/>
</dbReference>
<dbReference type="STRING" id="90262.A0A1X2INR7"/>
<dbReference type="InterPro" id="IPR000873">
    <property type="entry name" value="AMP-dep_synth/lig_dom"/>
</dbReference>
<dbReference type="InterPro" id="IPR032387">
    <property type="entry name" value="ACAS_N"/>
</dbReference>